<evidence type="ECO:0000313" key="2">
    <source>
        <dbReference type="Proteomes" id="UP000053923"/>
    </source>
</evidence>
<reference evidence="2" key="1">
    <citation type="submission" date="2015-10" db="EMBL/GenBank/DDBJ databases">
        <authorList>
            <person name="Ju K.-S."/>
            <person name="Doroghazi J.R."/>
            <person name="Metcalf W.W."/>
        </authorList>
    </citation>
    <scope>NUCLEOTIDE SEQUENCE [LARGE SCALE GENOMIC DNA]</scope>
    <source>
        <strain evidence="2">NRRL 3151</strain>
    </source>
</reference>
<protein>
    <submittedName>
        <fullName evidence="1">Uncharacterized protein</fullName>
    </submittedName>
</protein>
<dbReference type="OrthoDB" id="3665849at2"/>
<dbReference type="EMBL" id="LLZG01000394">
    <property type="protein sequence ID" value="KUL22695.1"/>
    <property type="molecule type" value="Genomic_DNA"/>
</dbReference>
<proteinExistence type="predicted"/>
<organism evidence="1 2">
    <name type="scientific">Streptomyces regalis</name>
    <dbReference type="NCBI Taxonomy" id="68262"/>
    <lineage>
        <taxon>Bacteria</taxon>
        <taxon>Bacillati</taxon>
        <taxon>Actinomycetota</taxon>
        <taxon>Actinomycetes</taxon>
        <taxon>Kitasatosporales</taxon>
        <taxon>Streptomycetaceae</taxon>
        <taxon>Streptomyces</taxon>
    </lineage>
</organism>
<name>A0A101J9G4_9ACTN</name>
<evidence type="ECO:0000313" key="1">
    <source>
        <dbReference type="EMBL" id="KUL22695.1"/>
    </source>
</evidence>
<sequence>MSETLARHGANRPLFLWCYIEVDQQVHRTGYNAEVGTFLDALEAFARELASGPALVIAH</sequence>
<gene>
    <name evidence="1" type="ORF">ADL12_41610</name>
</gene>
<dbReference type="RefSeq" id="WP_062713224.1">
    <property type="nucleotide sequence ID" value="NZ_LLZG01000394.1"/>
</dbReference>
<dbReference type="Proteomes" id="UP000053923">
    <property type="component" value="Unassembled WGS sequence"/>
</dbReference>
<keyword evidence="2" id="KW-1185">Reference proteome</keyword>
<comment type="caution">
    <text evidence="1">The sequence shown here is derived from an EMBL/GenBank/DDBJ whole genome shotgun (WGS) entry which is preliminary data.</text>
</comment>
<dbReference type="AlphaFoldDB" id="A0A101J9G4"/>
<accession>A0A101J9G4</accession>